<keyword evidence="4" id="KW-0808">Transferase</keyword>
<evidence type="ECO:0000256" key="6">
    <source>
        <dbReference type="ARBA" id="ARBA00022722"/>
    </source>
</evidence>
<dbReference type="PANTHER" id="PTHR42705">
    <property type="entry name" value="BIFUNCTIONAL NON-HOMOLOGOUS END JOINING PROTEIN LIGD"/>
    <property type="match status" value="1"/>
</dbReference>
<keyword evidence="8" id="KW-0547">Nucleotide-binding</keyword>
<keyword evidence="24" id="KW-1185">Reference proteome</keyword>
<dbReference type="InterPro" id="IPR014144">
    <property type="entry name" value="LigD_PE_domain"/>
</dbReference>
<dbReference type="GO" id="GO:0004527">
    <property type="term" value="F:exonuclease activity"/>
    <property type="evidence" value="ECO:0007669"/>
    <property type="project" value="UniProtKB-KW"/>
</dbReference>
<keyword evidence="9" id="KW-0227">DNA damage</keyword>
<evidence type="ECO:0000256" key="13">
    <source>
        <dbReference type="ARBA" id="ARBA00022932"/>
    </source>
</evidence>
<dbReference type="NCBIfam" id="TIGR02776">
    <property type="entry name" value="NHEJ_ligase_prk"/>
    <property type="match status" value="1"/>
</dbReference>
<dbReference type="KEGG" id="gba:J421_5987"/>
<gene>
    <name evidence="23" type="ORF">J421_5987</name>
</gene>
<evidence type="ECO:0000256" key="1">
    <source>
        <dbReference type="ARBA" id="ARBA00001936"/>
    </source>
</evidence>
<keyword evidence="23" id="KW-0614">Plasmid</keyword>
<dbReference type="Gene3D" id="3.30.1490.70">
    <property type="match status" value="1"/>
</dbReference>
<evidence type="ECO:0000256" key="4">
    <source>
        <dbReference type="ARBA" id="ARBA00022679"/>
    </source>
</evidence>
<dbReference type="InterPro" id="IPR014145">
    <property type="entry name" value="LigD_pol_dom"/>
</dbReference>
<dbReference type="Pfam" id="PF13298">
    <property type="entry name" value="LigD_N"/>
    <property type="match status" value="1"/>
</dbReference>
<dbReference type="Gene3D" id="2.40.50.140">
    <property type="entry name" value="Nucleic acid-binding proteins"/>
    <property type="match status" value="1"/>
</dbReference>
<dbReference type="SUPFAM" id="SSF56091">
    <property type="entry name" value="DNA ligase/mRNA capping enzyme, catalytic domain"/>
    <property type="match status" value="1"/>
</dbReference>
<keyword evidence="10" id="KW-0378">Hydrolase</keyword>
<evidence type="ECO:0000256" key="7">
    <source>
        <dbReference type="ARBA" id="ARBA00022723"/>
    </source>
</evidence>
<evidence type="ECO:0000256" key="20">
    <source>
        <dbReference type="ARBA" id="ARBA00034003"/>
    </source>
</evidence>
<keyword evidence="7" id="KW-0479">Metal-binding</keyword>
<dbReference type="HOGENOM" id="CLU_008325_0_1_0"/>
<protein>
    <recommendedName>
        <fullName evidence="2">DNA ligase (ATP)</fullName>
        <ecNumber evidence="2">6.5.1.1</ecNumber>
    </recommendedName>
    <alternativeName>
        <fullName evidence="19">NHEJ DNA polymerase</fullName>
    </alternativeName>
</protein>
<keyword evidence="14" id="KW-0238">DNA-binding</keyword>
<dbReference type="Gene3D" id="3.90.920.10">
    <property type="entry name" value="DNA primase, PRIM domain"/>
    <property type="match status" value="1"/>
</dbReference>
<organism evidence="23 24">
    <name type="scientific">Gemmatirosa kalamazoonensis</name>
    <dbReference type="NCBI Taxonomy" id="861299"/>
    <lineage>
        <taxon>Bacteria</taxon>
        <taxon>Pseudomonadati</taxon>
        <taxon>Gemmatimonadota</taxon>
        <taxon>Gemmatimonadia</taxon>
        <taxon>Gemmatimonadales</taxon>
        <taxon>Gemmatimonadaceae</taxon>
        <taxon>Gemmatirosa</taxon>
    </lineage>
</organism>
<dbReference type="GO" id="GO:0005524">
    <property type="term" value="F:ATP binding"/>
    <property type="evidence" value="ECO:0007669"/>
    <property type="project" value="UniProtKB-KW"/>
</dbReference>
<dbReference type="InterPro" id="IPR014143">
    <property type="entry name" value="NHEJ_ligase_prk"/>
</dbReference>
<dbReference type="CDD" id="cd04865">
    <property type="entry name" value="LigD_Pol_like_2"/>
    <property type="match status" value="1"/>
</dbReference>
<dbReference type="InterPro" id="IPR012310">
    <property type="entry name" value="DNA_ligase_ATP-dep_cent"/>
</dbReference>
<evidence type="ECO:0000256" key="3">
    <source>
        <dbReference type="ARBA" id="ARBA00022598"/>
    </source>
</evidence>
<evidence type="ECO:0000259" key="22">
    <source>
        <dbReference type="PROSITE" id="PS50160"/>
    </source>
</evidence>
<keyword evidence="17" id="KW-0464">Manganese</keyword>
<evidence type="ECO:0000256" key="18">
    <source>
        <dbReference type="ARBA" id="ARBA00023268"/>
    </source>
</evidence>
<evidence type="ECO:0000256" key="9">
    <source>
        <dbReference type="ARBA" id="ARBA00022763"/>
    </source>
</evidence>
<evidence type="ECO:0000256" key="8">
    <source>
        <dbReference type="ARBA" id="ARBA00022741"/>
    </source>
</evidence>
<keyword evidence="3 23" id="KW-0436">Ligase</keyword>
<dbReference type="NCBIfam" id="TIGR02778">
    <property type="entry name" value="ligD_pol"/>
    <property type="match status" value="1"/>
</dbReference>
<keyword evidence="6" id="KW-0540">Nuclease</keyword>
<dbReference type="Proteomes" id="UP000019151">
    <property type="component" value="Plasmid 2"/>
</dbReference>
<comment type="catalytic activity">
    <reaction evidence="20">
        <text>ATP + (deoxyribonucleotide)n-3'-hydroxyl + 5'-phospho-(deoxyribonucleotide)m = (deoxyribonucleotide)n+m + AMP + diphosphate.</text>
        <dbReference type="EC" id="6.5.1.1"/>
    </reaction>
</comment>
<keyword evidence="16" id="KW-0234">DNA repair</keyword>
<feature type="region of interest" description="Disordered" evidence="21">
    <location>
        <begin position="1"/>
        <end position="32"/>
    </location>
</feature>
<dbReference type="CDD" id="cd07971">
    <property type="entry name" value="OBF_DNA_ligase_LigD"/>
    <property type="match status" value="1"/>
</dbReference>
<dbReference type="Pfam" id="PF21686">
    <property type="entry name" value="LigD_Prim-Pol"/>
    <property type="match status" value="1"/>
</dbReference>
<dbReference type="GO" id="GO:0006310">
    <property type="term" value="P:DNA recombination"/>
    <property type="evidence" value="ECO:0007669"/>
    <property type="project" value="UniProtKB-KW"/>
</dbReference>
<evidence type="ECO:0000256" key="2">
    <source>
        <dbReference type="ARBA" id="ARBA00012727"/>
    </source>
</evidence>
<geneLocation type="plasmid" evidence="23 24">
    <name>2</name>
</geneLocation>
<dbReference type="eggNOG" id="COG1793">
    <property type="taxonomic scope" value="Bacteria"/>
</dbReference>
<evidence type="ECO:0000256" key="19">
    <source>
        <dbReference type="ARBA" id="ARBA00029943"/>
    </source>
</evidence>
<proteinExistence type="predicted"/>
<keyword evidence="12" id="KW-0067">ATP-binding</keyword>
<evidence type="ECO:0000256" key="15">
    <source>
        <dbReference type="ARBA" id="ARBA00023172"/>
    </source>
</evidence>
<dbReference type="InParanoid" id="W0RSS2"/>
<keyword evidence="11" id="KW-0269">Exonuclease</keyword>
<reference evidence="23 24" key="1">
    <citation type="journal article" date="2014" name="Genome Announc.">
        <title>Genome Sequence and Methylome of Soil Bacterium Gemmatirosa kalamazoonensis KBS708T, a Member of the Rarely Cultivated Gemmatimonadetes Phylum.</title>
        <authorList>
            <person name="Debruyn J.M."/>
            <person name="Radosevich M."/>
            <person name="Wommack K.E."/>
            <person name="Polson S.W."/>
            <person name="Hauser L.J."/>
            <person name="Fawaz M.N."/>
            <person name="Korlach J."/>
            <person name="Tsai Y.C."/>
        </authorList>
    </citation>
    <scope>NUCLEOTIDE SEQUENCE [LARGE SCALE GENOMIC DNA]</scope>
    <source>
        <strain evidence="23 24">KBS708</strain>
        <plasmid evidence="24">Plasmid 2</plasmid>
    </source>
</reference>
<evidence type="ECO:0000256" key="16">
    <source>
        <dbReference type="ARBA" id="ARBA00023204"/>
    </source>
</evidence>
<evidence type="ECO:0000256" key="21">
    <source>
        <dbReference type="SAM" id="MobiDB-lite"/>
    </source>
</evidence>
<dbReference type="InterPro" id="IPR014146">
    <property type="entry name" value="LigD_ligase_dom"/>
</dbReference>
<dbReference type="Pfam" id="PF01068">
    <property type="entry name" value="DNA_ligase_A_M"/>
    <property type="match status" value="1"/>
</dbReference>
<dbReference type="PROSITE" id="PS50160">
    <property type="entry name" value="DNA_LIGASE_A3"/>
    <property type="match status" value="1"/>
</dbReference>
<dbReference type="EMBL" id="CP007130">
    <property type="protein sequence ID" value="AHG93522.1"/>
    <property type="molecule type" value="Genomic_DNA"/>
</dbReference>
<dbReference type="RefSeq" id="WP_025414824.1">
    <property type="nucleotide sequence ID" value="NZ_CP007130.1"/>
</dbReference>
<dbReference type="Gene3D" id="3.30.470.30">
    <property type="entry name" value="DNA ligase/mRNA capping enzyme"/>
    <property type="match status" value="1"/>
</dbReference>
<evidence type="ECO:0000313" key="24">
    <source>
        <dbReference type="Proteomes" id="UP000019151"/>
    </source>
</evidence>
<evidence type="ECO:0000256" key="14">
    <source>
        <dbReference type="ARBA" id="ARBA00023125"/>
    </source>
</evidence>
<dbReference type="GO" id="GO:0003677">
    <property type="term" value="F:DNA binding"/>
    <property type="evidence" value="ECO:0007669"/>
    <property type="project" value="UniProtKB-KW"/>
</dbReference>
<evidence type="ECO:0000256" key="17">
    <source>
        <dbReference type="ARBA" id="ARBA00023211"/>
    </source>
</evidence>
<dbReference type="PATRIC" id="fig|861299.3.peg.6040"/>
<dbReference type="eggNOG" id="COG3285">
    <property type="taxonomic scope" value="Bacteria"/>
</dbReference>
<dbReference type="GO" id="GO:0006281">
    <property type="term" value="P:DNA repair"/>
    <property type="evidence" value="ECO:0007669"/>
    <property type="project" value="UniProtKB-KW"/>
</dbReference>
<evidence type="ECO:0000256" key="5">
    <source>
        <dbReference type="ARBA" id="ARBA00022695"/>
    </source>
</evidence>
<evidence type="ECO:0000256" key="10">
    <source>
        <dbReference type="ARBA" id="ARBA00022801"/>
    </source>
</evidence>
<evidence type="ECO:0000313" key="23">
    <source>
        <dbReference type="EMBL" id="AHG93522.1"/>
    </source>
</evidence>
<dbReference type="AlphaFoldDB" id="W0RSS2"/>
<keyword evidence="13" id="KW-0239">DNA-directed DNA polymerase</keyword>
<dbReference type="PANTHER" id="PTHR42705:SF2">
    <property type="entry name" value="BIFUNCTIONAL NON-HOMOLOGOUS END JOINING PROTEIN LIGD"/>
    <property type="match status" value="1"/>
</dbReference>
<comment type="cofactor">
    <cofactor evidence="1">
        <name>Mn(2+)</name>
        <dbReference type="ChEBI" id="CHEBI:29035"/>
    </cofactor>
</comment>
<feature type="domain" description="ATP-dependent DNA ligase family profile" evidence="22">
    <location>
        <begin position="318"/>
        <end position="408"/>
    </location>
</feature>
<evidence type="ECO:0000256" key="11">
    <source>
        <dbReference type="ARBA" id="ARBA00022839"/>
    </source>
</evidence>
<keyword evidence="18" id="KW-0511">Multifunctional enzyme</keyword>
<dbReference type="InterPro" id="IPR052171">
    <property type="entry name" value="NHEJ_LigD"/>
</dbReference>
<dbReference type="InterPro" id="IPR012340">
    <property type="entry name" value="NA-bd_OB-fold"/>
</dbReference>
<dbReference type="NCBIfam" id="TIGR02777">
    <property type="entry name" value="LigD_PE_dom"/>
    <property type="match status" value="1"/>
</dbReference>
<feature type="compositionally biased region" description="Polar residues" evidence="21">
    <location>
        <begin position="1"/>
        <end position="13"/>
    </location>
</feature>
<dbReference type="Pfam" id="PF04679">
    <property type="entry name" value="DNA_ligase_A_C"/>
    <property type="match status" value="1"/>
</dbReference>
<dbReference type="GO" id="GO:0003910">
    <property type="term" value="F:DNA ligase (ATP) activity"/>
    <property type="evidence" value="ECO:0007669"/>
    <property type="project" value="UniProtKB-EC"/>
</dbReference>
<keyword evidence="5" id="KW-0548">Nucleotidyltransferase</keyword>
<name>W0RSS2_9BACT</name>
<sequence>MTADGNEQTPTSDHLSRYRAKRSADTTPEPMGSVSPVLGRLFVVHKHAARQLHFDLRLEMDGVLRSWAVPKGPSYDMNDRRLAVKVEDHPIEYGDFEGIIPAGNYGAGGIIVWDRGEWVPLEDWREGLEKGKLLFELRGHKLHGKWTLVKIKKSDRDWLFIKERDAWVRTPGDDFPETSVLSGLTVEEVKAGKSPTGRVRAALMEAGAPATRVDPRAVEVMLAEPADEAFTRAGWLFEPKLDGYRLLAAKTRGDVLLLTRNGNDYTNVFPEIARAVRAIPCHECIVDGEVVVLDPRGMPNFALMQRRGQLTSPLDIRRMAVELPATYYAFDLLAFEEFDVRPLPLVRRKALLAELVPSLGVLRSVDHHEREGERFLQHASAIGLEGMIAKRADAPYRGGRTDAWLKIKSARTGDFAIVGFTAPNGGRRHFGALQLADMVGGRLVYAGRVGTGFDDAQLARLGAMLQPVIRSDAPCDGPVAAPGAEPAAAIPETGTTTWVDPVHVCEVRYAEWTPDGLLRHASFLRMRTDKHPRDCDRQRWPAHEPEPVPMTVAVDVADAADAVEESEAAPVAPEPPRPVEKTFAFSNLSKRYWPAEGYTKGDLVEYYRAIAPRMLPYLSDRPVVLTRFPDGIEGKSFYQKDAPEFTPPWVRTIPIWSEESQREIRYFVCNDVETLLYLANMASIPLHIWASRVGSLEQTDWCVIDLDPKEAPFSDVVRTALVLREICESIGLPSYVKTTGKTGLHILVPLGRQCTYAQSRMLGELLARVVLARVRDIATITRHVTKRGDKVYLDYLQNRHGQTIVAPFSVRPLPGATVSMPLRWEEVNASLDPKAFTIRTALDRMDRLGVDPMLDVLAESPDLQLVLQRLAQVLAADAR</sequence>
<dbReference type="CDD" id="cd07906">
    <property type="entry name" value="Adenylation_DNA_ligase_LigD_LigC"/>
    <property type="match status" value="1"/>
</dbReference>
<dbReference type="OrthoDB" id="9802472at2"/>
<dbReference type="GO" id="GO:0003887">
    <property type="term" value="F:DNA-directed DNA polymerase activity"/>
    <property type="evidence" value="ECO:0007669"/>
    <property type="project" value="UniProtKB-KW"/>
</dbReference>
<dbReference type="GO" id="GO:0046872">
    <property type="term" value="F:metal ion binding"/>
    <property type="evidence" value="ECO:0007669"/>
    <property type="project" value="UniProtKB-KW"/>
</dbReference>
<dbReference type="InterPro" id="IPR012309">
    <property type="entry name" value="DNA_ligase_ATP-dep_C"/>
</dbReference>
<evidence type="ECO:0000256" key="12">
    <source>
        <dbReference type="ARBA" id="ARBA00022840"/>
    </source>
</evidence>
<dbReference type="NCBIfam" id="TIGR02779">
    <property type="entry name" value="NHEJ_ligase_lig"/>
    <property type="match status" value="1"/>
</dbReference>
<dbReference type="FunCoup" id="W0RSS2">
    <property type="interactions" value="10"/>
</dbReference>
<accession>W0RSS2</accession>
<keyword evidence="15" id="KW-0233">DNA recombination</keyword>
<dbReference type="EC" id="6.5.1.1" evidence="2"/>
<dbReference type="SUPFAM" id="SSF50249">
    <property type="entry name" value="Nucleic acid-binding proteins"/>
    <property type="match status" value="1"/>
</dbReference>